<name>A0A8J5W0D2_ZIZPA</name>
<proteinExistence type="predicted"/>
<comment type="caution">
    <text evidence="1">The sequence shown here is derived from an EMBL/GenBank/DDBJ whole genome shotgun (WGS) entry which is preliminary data.</text>
</comment>
<dbReference type="AlphaFoldDB" id="A0A8J5W0D2"/>
<dbReference type="Proteomes" id="UP000729402">
    <property type="component" value="Unassembled WGS sequence"/>
</dbReference>
<evidence type="ECO:0000313" key="1">
    <source>
        <dbReference type="EMBL" id="KAG8067488.1"/>
    </source>
</evidence>
<organism evidence="1 2">
    <name type="scientific">Zizania palustris</name>
    <name type="common">Northern wild rice</name>
    <dbReference type="NCBI Taxonomy" id="103762"/>
    <lineage>
        <taxon>Eukaryota</taxon>
        <taxon>Viridiplantae</taxon>
        <taxon>Streptophyta</taxon>
        <taxon>Embryophyta</taxon>
        <taxon>Tracheophyta</taxon>
        <taxon>Spermatophyta</taxon>
        <taxon>Magnoliopsida</taxon>
        <taxon>Liliopsida</taxon>
        <taxon>Poales</taxon>
        <taxon>Poaceae</taxon>
        <taxon>BOP clade</taxon>
        <taxon>Oryzoideae</taxon>
        <taxon>Oryzeae</taxon>
        <taxon>Zizaniinae</taxon>
        <taxon>Zizania</taxon>
    </lineage>
</organism>
<evidence type="ECO:0000313" key="2">
    <source>
        <dbReference type="Proteomes" id="UP000729402"/>
    </source>
</evidence>
<dbReference type="EMBL" id="JAAALK010000284">
    <property type="protein sequence ID" value="KAG8067488.1"/>
    <property type="molecule type" value="Genomic_DNA"/>
</dbReference>
<dbReference type="OrthoDB" id="1734814at2759"/>
<reference evidence="1" key="2">
    <citation type="submission" date="2021-02" db="EMBL/GenBank/DDBJ databases">
        <authorList>
            <person name="Kimball J.A."/>
            <person name="Haas M.W."/>
            <person name="Macchietto M."/>
            <person name="Kono T."/>
            <person name="Duquette J."/>
            <person name="Shao M."/>
        </authorList>
    </citation>
    <scope>NUCLEOTIDE SEQUENCE</scope>
    <source>
        <tissue evidence="1">Fresh leaf tissue</tissue>
    </source>
</reference>
<keyword evidence="2" id="KW-1185">Reference proteome</keyword>
<accession>A0A8J5W0D2</accession>
<gene>
    <name evidence="1" type="ORF">GUJ93_ZPchr0005g15215</name>
</gene>
<sequence length="85" mass="9432">MALDVDFFLRQNATSVPPFRRSLRVQIGWFRSLLRQTLGGTNASTAAARGEHLATSRFVVGEFGGSDYRFLLALCSLLMTCTFRG</sequence>
<reference evidence="1" key="1">
    <citation type="journal article" date="2021" name="bioRxiv">
        <title>Whole Genome Assembly and Annotation of Northern Wild Rice, Zizania palustris L., Supports a Whole Genome Duplication in the Zizania Genus.</title>
        <authorList>
            <person name="Haas M."/>
            <person name="Kono T."/>
            <person name="Macchietto M."/>
            <person name="Millas R."/>
            <person name="McGilp L."/>
            <person name="Shao M."/>
            <person name="Duquette J."/>
            <person name="Hirsch C.N."/>
            <person name="Kimball J."/>
        </authorList>
    </citation>
    <scope>NUCLEOTIDE SEQUENCE</scope>
    <source>
        <tissue evidence="1">Fresh leaf tissue</tissue>
    </source>
</reference>
<protein>
    <submittedName>
        <fullName evidence="1">Uncharacterized protein</fullName>
    </submittedName>
</protein>